<sequence length="103" mass="11203">MVQELLPLLQLSDSPRIVNFSSVGGKLEFVRNEWAMRVLSGCLTEDKVDEVLTASLKDFKEESSHGVHSDNKGLHEGKWFTRADGESGVSESAVVGGEVDGNI</sequence>
<dbReference type="EMBL" id="JAVYJV010000001">
    <property type="protein sequence ID" value="KAK4379356.1"/>
    <property type="molecule type" value="Genomic_DNA"/>
</dbReference>
<reference evidence="4" key="1">
    <citation type="submission" date="2023-12" db="EMBL/GenBank/DDBJ databases">
        <title>Genome assembly of Anisodus tanguticus.</title>
        <authorList>
            <person name="Wang Y.-J."/>
        </authorList>
    </citation>
    <scope>NUCLEOTIDE SEQUENCE</scope>
    <source>
        <strain evidence="4">KB-2021</strain>
        <tissue evidence="4">Leaf</tissue>
    </source>
</reference>
<evidence type="ECO:0000313" key="4">
    <source>
        <dbReference type="EMBL" id="KAK4379356.1"/>
    </source>
</evidence>
<proteinExistence type="inferred from homology"/>
<comment type="similarity">
    <text evidence="1">Belongs to the short-chain dehydrogenases/reductases (SDR) family.</text>
</comment>
<dbReference type="PANTHER" id="PTHR43490">
    <property type="entry name" value="(+)-NEOMENTHOL DEHYDROGENASE"/>
    <property type="match status" value="1"/>
</dbReference>
<dbReference type="AlphaFoldDB" id="A0AAE1T2G3"/>
<keyword evidence="3" id="KW-0560">Oxidoreductase</keyword>
<protein>
    <submittedName>
        <fullName evidence="4">Uncharacterized protein</fullName>
    </submittedName>
</protein>
<evidence type="ECO:0000256" key="3">
    <source>
        <dbReference type="ARBA" id="ARBA00023002"/>
    </source>
</evidence>
<keyword evidence="2" id="KW-0521">NADP</keyword>
<dbReference type="PANTHER" id="PTHR43490:SF71">
    <property type="entry name" value="SHORT-CHAIN DEHYDROGENASE_REDUCTASE"/>
    <property type="match status" value="1"/>
</dbReference>
<evidence type="ECO:0000256" key="1">
    <source>
        <dbReference type="ARBA" id="ARBA00006484"/>
    </source>
</evidence>
<dbReference type="Proteomes" id="UP001291623">
    <property type="component" value="Unassembled WGS sequence"/>
</dbReference>
<evidence type="ECO:0000256" key="2">
    <source>
        <dbReference type="ARBA" id="ARBA00022857"/>
    </source>
</evidence>
<accession>A0AAE1T2G3</accession>
<dbReference type="Gene3D" id="3.40.50.720">
    <property type="entry name" value="NAD(P)-binding Rossmann-like Domain"/>
    <property type="match status" value="1"/>
</dbReference>
<dbReference type="GO" id="GO:0016491">
    <property type="term" value="F:oxidoreductase activity"/>
    <property type="evidence" value="ECO:0007669"/>
    <property type="project" value="UniProtKB-KW"/>
</dbReference>
<name>A0AAE1T2G3_9SOLA</name>
<keyword evidence="5" id="KW-1185">Reference proteome</keyword>
<dbReference type="GO" id="GO:0016020">
    <property type="term" value="C:membrane"/>
    <property type="evidence" value="ECO:0007669"/>
    <property type="project" value="TreeGrafter"/>
</dbReference>
<evidence type="ECO:0000313" key="5">
    <source>
        <dbReference type="Proteomes" id="UP001291623"/>
    </source>
</evidence>
<organism evidence="4 5">
    <name type="scientific">Anisodus tanguticus</name>
    <dbReference type="NCBI Taxonomy" id="243964"/>
    <lineage>
        <taxon>Eukaryota</taxon>
        <taxon>Viridiplantae</taxon>
        <taxon>Streptophyta</taxon>
        <taxon>Embryophyta</taxon>
        <taxon>Tracheophyta</taxon>
        <taxon>Spermatophyta</taxon>
        <taxon>Magnoliopsida</taxon>
        <taxon>eudicotyledons</taxon>
        <taxon>Gunneridae</taxon>
        <taxon>Pentapetalae</taxon>
        <taxon>asterids</taxon>
        <taxon>lamiids</taxon>
        <taxon>Solanales</taxon>
        <taxon>Solanaceae</taxon>
        <taxon>Solanoideae</taxon>
        <taxon>Hyoscyameae</taxon>
        <taxon>Anisodus</taxon>
    </lineage>
</organism>
<gene>
    <name evidence="4" type="ORF">RND71_001218</name>
</gene>
<comment type="caution">
    <text evidence="4">The sequence shown here is derived from an EMBL/GenBank/DDBJ whole genome shotgun (WGS) entry which is preliminary data.</text>
</comment>